<organism evidence="1 2">
    <name type="scientific">Actinidia rufa</name>
    <dbReference type="NCBI Taxonomy" id="165716"/>
    <lineage>
        <taxon>Eukaryota</taxon>
        <taxon>Viridiplantae</taxon>
        <taxon>Streptophyta</taxon>
        <taxon>Embryophyta</taxon>
        <taxon>Tracheophyta</taxon>
        <taxon>Spermatophyta</taxon>
        <taxon>Magnoliopsida</taxon>
        <taxon>eudicotyledons</taxon>
        <taxon>Gunneridae</taxon>
        <taxon>Pentapetalae</taxon>
        <taxon>asterids</taxon>
        <taxon>Ericales</taxon>
        <taxon>Actinidiaceae</taxon>
        <taxon>Actinidia</taxon>
    </lineage>
</organism>
<gene>
    <name evidence="1" type="ORF">Acr_28g0012800</name>
</gene>
<protein>
    <submittedName>
        <fullName evidence="1">Uncharacterized protein</fullName>
    </submittedName>
</protein>
<keyword evidence="2" id="KW-1185">Reference proteome</keyword>
<name>A0A7J0HC81_9ERIC</name>
<sequence>MNRKTRCRIDFCANCKKSRQQEQRLHANCVHQFYEEMQQEQKLMEMRRKNLLDPGPRDFSRLLSFVEVDNNSFLSPWNWKAHGGCYRRGRDVGQEAREFGKS</sequence>
<proteinExistence type="predicted"/>
<dbReference type="AlphaFoldDB" id="A0A7J0HC81"/>
<evidence type="ECO:0000313" key="1">
    <source>
        <dbReference type="EMBL" id="GFZ20575.1"/>
    </source>
</evidence>
<dbReference type="Proteomes" id="UP000585474">
    <property type="component" value="Unassembled WGS sequence"/>
</dbReference>
<reference evidence="1 2" key="1">
    <citation type="submission" date="2019-07" db="EMBL/GenBank/DDBJ databases">
        <title>De Novo Assembly of kiwifruit Actinidia rufa.</title>
        <authorList>
            <person name="Sugita-Konishi S."/>
            <person name="Sato K."/>
            <person name="Mori E."/>
            <person name="Abe Y."/>
            <person name="Kisaki G."/>
            <person name="Hamano K."/>
            <person name="Suezawa K."/>
            <person name="Otani M."/>
            <person name="Fukuda T."/>
            <person name="Manabe T."/>
            <person name="Gomi K."/>
            <person name="Tabuchi M."/>
            <person name="Akimitsu K."/>
            <person name="Kataoka I."/>
        </authorList>
    </citation>
    <scope>NUCLEOTIDE SEQUENCE [LARGE SCALE GENOMIC DNA]</scope>
    <source>
        <strain evidence="2">cv. Fuchu</strain>
    </source>
</reference>
<comment type="caution">
    <text evidence="1">The sequence shown here is derived from an EMBL/GenBank/DDBJ whole genome shotgun (WGS) entry which is preliminary data.</text>
</comment>
<dbReference type="EMBL" id="BJWL01000028">
    <property type="protein sequence ID" value="GFZ20575.1"/>
    <property type="molecule type" value="Genomic_DNA"/>
</dbReference>
<evidence type="ECO:0000313" key="2">
    <source>
        <dbReference type="Proteomes" id="UP000585474"/>
    </source>
</evidence>
<accession>A0A7J0HC81</accession>